<dbReference type="AlphaFoldDB" id="R9GRW6"/>
<dbReference type="InterPro" id="IPR013249">
    <property type="entry name" value="RNA_pol_sigma70_r4_t2"/>
</dbReference>
<evidence type="ECO:0000256" key="4">
    <source>
        <dbReference type="ARBA" id="ARBA00023163"/>
    </source>
</evidence>
<dbReference type="GO" id="GO:0016987">
    <property type="term" value="F:sigma factor activity"/>
    <property type="evidence" value="ECO:0007669"/>
    <property type="project" value="UniProtKB-KW"/>
</dbReference>
<dbReference type="PANTHER" id="PTHR43133:SF8">
    <property type="entry name" value="RNA POLYMERASE SIGMA FACTOR HI_1459-RELATED"/>
    <property type="match status" value="1"/>
</dbReference>
<keyword evidence="1" id="KW-0805">Transcription regulation</keyword>
<evidence type="ECO:0000259" key="5">
    <source>
        <dbReference type="Pfam" id="PF08281"/>
    </source>
</evidence>
<keyword evidence="2" id="KW-0731">Sigma factor</keyword>
<keyword evidence="4" id="KW-0804">Transcription</keyword>
<keyword evidence="3" id="KW-0238">DNA-binding</keyword>
<evidence type="ECO:0000256" key="1">
    <source>
        <dbReference type="ARBA" id="ARBA00023015"/>
    </source>
</evidence>
<dbReference type="InterPro" id="IPR013324">
    <property type="entry name" value="RNA_pol_sigma_r3/r4-like"/>
</dbReference>
<dbReference type="eggNOG" id="COG1595">
    <property type="taxonomic scope" value="Bacteria"/>
</dbReference>
<dbReference type="GO" id="GO:0006352">
    <property type="term" value="P:DNA-templated transcription initiation"/>
    <property type="evidence" value="ECO:0007669"/>
    <property type="project" value="InterPro"/>
</dbReference>
<keyword evidence="7" id="KW-1185">Reference proteome</keyword>
<dbReference type="CDD" id="cd06171">
    <property type="entry name" value="Sigma70_r4"/>
    <property type="match status" value="1"/>
</dbReference>
<evidence type="ECO:0000313" key="7">
    <source>
        <dbReference type="Proteomes" id="UP000014174"/>
    </source>
</evidence>
<evidence type="ECO:0000256" key="3">
    <source>
        <dbReference type="ARBA" id="ARBA00023125"/>
    </source>
</evidence>
<organism evidence="6 7">
    <name type="scientific">Arcticibacter svalbardensis MN12-7</name>
    <dbReference type="NCBI Taxonomy" id="1150600"/>
    <lineage>
        <taxon>Bacteria</taxon>
        <taxon>Pseudomonadati</taxon>
        <taxon>Bacteroidota</taxon>
        <taxon>Sphingobacteriia</taxon>
        <taxon>Sphingobacteriales</taxon>
        <taxon>Sphingobacteriaceae</taxon>
        <taxon>Arcticibacter</taxon>
    </lineage>
</organism>
<feature type="domain" description="RNA polymerase sigma factor 70 region 4 type 2" evidence="5">
    <location>
        <begin position="30"/>
        <end position="81"/>
    </location>
</feature>
<name>R9GRW6_9SPHI</name>
<dbReference type="Gene3D" id="1.10.10.10">
    <property type="entry name" value="Winged helix-like DNA-binding domain superfamily/Winged helix DNA-binding domain"/>
    <property type="match status" value="1"/>
</dbReference>
<dbReference type="GO" id="GO:0003677">
    <property type="term" value="F:DNA binding"/>
    <property type="evidence" value="ECO:0007669"/>
    <property type="project" value="UniProtKB-KW"/>
</dbReference>
<accession>R9GRW6</accession>
<evidence type="ECO:0000256" key="2">
    <source>
        <dbReference type="ARBA" id="ARBA00023082"/>
    </source>
</evidence>
<dbReference type="NCBIfam" id="TIGR02937">
    <property type="entry name" value="sigma70-ECF"/>
    <property type="match status" value="1"/>
</dbReference>
<dbReference type="SUPFAM" id="SSF88659">
    <property type="entry name" value="Sigma3 and sigma4 domains of RNA polymerase sigma factors"/>
    <property type="match status" value="1"/>
</dbReference>
<dbReference type="RefSeq" id="WP_016195544.1">
    <property type="nucleotide sequence ID" value="NZ_AQPN01000084.1"/>
</dbReference>
<reference evidence="6 7" key="1">
    <citation type="journal article" date="2013" name="Genome Announc.">
        <title>Draft Genome Sequence of Arcticibacter svalbardensis Strain MN12-7T, a Member of the Family Sphingobacteriaceae Isolated from an Arctic Soil Sample.</title>
        <authorList>
            <person name="Shivaji S."/>
            <person name="Ara S."/>
            <person name="Prasad S."/>
            <person name="Manasa B.P."/>
            <person name="Begum Z."/>
            <person name="Singh A."/>
            <person name="Kumar Pinnaka A."/>
        </authorList>
    </citation>
    <scope>NUCLEOTIDE SEQUENCE [LARGE SCALE GENOMIC DNA]</scope>
    <source>
        <strain evidence="6 7">MN12-7</strain>
    </source>
</reference>
<dbReference type="Proteomes" id="UP000014174">
    <property type="component" value="Unassembled WGS sequence"/>
</dbReference>
<gene>
    <name evidence="6" type="ORF">ADIARSV_2312</name>
</gene>
<dbReference type="STRING" id="1150600.ADIARSV_2312"/>
<dbReference type="InterPro" id="IPR036388">
    <property type="entry name" value="WH-like_DNA-bd_sf"/>
</dbReference>
<dbReference type="OrthoDB" id="9780326at2"/>
<proteinExistence type="predicted"/>
<sequence>MFHKESNEPIDDAVEVDHPGIQTENKEAIENLLKIIYQLPENQKTAIILSKIEDRPQKEVADIMKTSVKAVESLLQRAKQTIQKKLTESEGL</sequence>
<dbReference type="EMBL" id="AQPN01000084">
    <property type="protein sequence ID" value="EOR94466.1"/>
    <property type="molecule type" value="Genomic_DNA"/>
</dbReference>
<evidence type="ECO:0000313" key="6">
    <source>
        <dbReference type="EMBL" id="EOR94466.1"/>
    </source>
</evidence>
<dbReference type="InterPro" id="IPR039425">
    <property type="entry name" value="RNA_pol_sigma-70-like"/>
</dbReference>
<protein>
    <submittedName>
        <fullName evidence="6">RNA polymerase, ECF-type sigma factor</fullName>
    </submittedName>
</protein>
<comment type="caution">
    <text evidence="6">The sequence shown here is derived from an EMBL/GenBank/DDBJ whole genome shotgun (WGS) entry which is preliminary data.</text>
</comment>
<dbReference type="Pfam" id="PF08281">
    <property type="entry name" value="Sigma70_r4_2"/>
    <property type="match status" value="1"/>
</dbReference>
<dbReference type="InterPro" id="IPR014284">
    <property type="entry name" value="RNA_pol_sigma-70_dom"/>
</dbReference>
<dbReference type="PANTHER" id="PTHR43133">
    <property type="entry name" value="RNA POLYMERASE ECF-TYPE SIGMA FACTO"/>
    <property type="match status" value="1"/>
</dbReference>